<dbReference type="Pfam" id="PF12895">
    <property type="entry name" value="ANAPC3"/>
    <property type="match status" value="1"/>
</dbReference>
<reference evidence="3 4" key="1">
    <citation type="submission" date="2020-11" db="EMBL/GenBank/DDBJ databases">
        <authorList>
            <person name="Peeters C."/>
        </authorList>
    </citation>
    <scope>NUCLEOTIDE SEQUENCE [LARGE SCALE GENOMIC DNA]</scope>
    <source>
        <strain evidence="3 4">LMG 7974</strain>
    </source>
</reference>
<dbReference type="RefSeq" id="WP_229931886.1">
    <property type="nucleotide sequence ID" value="NZ_CAJHOF010000001.1"/>
</dbReference>
<gene>
    <name evidence="3" type="ORF">LMG7974_00059</name>
</gene>
<evidence type="ECO:0000313" key="3">
    <source>
        <dbReference type="EMBL" id="CAD7286738.1"/>
    </source>
</evidence>
<evidence type="ECO:0008006" key="5">
    <source>
        <dbReference type="Google" id="ProtNLM"/>
    </source>
</evidence>
<feature type="region of interest" description="Disordered" evidence="1">
    <location>
        <begin position="74"/>
        <end position="93"/>
    </location>
</feature>
<name>A0ABN7K2G8_9BACT</name>
<dbReference type="InterPro" id="IPR011990">
    <property type="entry name" value="TPR-like_helical_dom_sf"/>
</dbReference>
<dbReference type="SUPFAM" id="SSF48452">
    <property type="entry name" value="TPR-like"/>
    <property type="match status" value="1"/>
</dbReference>
<keyword evidence="2" id="KW-0812">Transmembrane</keyword>
<feature type="transmembrane region" description="Helical" evidence="2">
    <location>
        <begin position="28"/>
        <end position="45"/>
    </location>
</feature>
<evidence type="ECO:0000256" key="2">
    <source>
        <dbReference type="SAM" id="Phobius"/>
    </source>
</evidence>
<dbReference type="Gene3D" id="1.25.40.10">
    <property type="entry name" value="Tetratricopeptide repeat domain"/>
    <property type="match status" value="1"/>
</dbReference>
<accession>A0ABN7K2G8</accession>
<dbReference type="EMBL" id="CAJHOF010000001">
    <property type="protein sequence ID" value="CAD7286738.1"/>
    <property type="molecule type" value="Genomic_DNA"/>
</dbReference>
<keyword evidence="2" id="KW-1133">Transmembrane helix</keyword>
<dbReference type="Proteomes" id="UP000789803">
    <property type="component" value="Unassembled WGS sequence"/>
</dbReference>
<protein>
    <recommendedName>
        <fullName evidence="5">Transformation system protein</fullName>
    </recommendedName>
</protein>
<evidence type="ECO:0000256" key="1">
    <source>
        <dbReference type="SAM" id="MobiDB-lite"/>
    </source>
</evidence>
<sequence>MLSLSELNELEARYERLINRPNKAKKSLIIALIILILALTCFIYHNTKQTPVTKSYAQEIQEKTQIAINKLQQEQPLSDDASEQSQQPSIKTHQEQGWLKLNKIQISHTDSTISDISQTTKPNEKQIKKIDIQVTQTNLNEIDALKENFNKTHNINYALALAEKFLNQKDYSQAIEWALNANELDNDNEQSWIIFATAKYKQGNKDDALRALNSHNRGKNSPKITNLINQIKSNLL</sequence>
<keyword evidence="4" id="KW-1185">Reference proteome</keyword>
<comment type="caution">
    <text evidence="3">The sequence shown here is derived from an EMBL/GenBank/DDBJ whole genome shotgun (WGS) entry which is preliminary data.</text>
</comment>
<proteinExistence type="predicted"/>
<keyword evidence="2" id="KW-0472">Membrane</keyword>
<organism evidence="3 4">
    <name type="scientific">Campylobacter majalis</name>
    <dbReference type="NCBI Taxonomy" id="2790656"/>
    <lineage>
        <taxon>Bacteria</taxon>
        <taxon>Pseudomonadati</taxon>
        <taxon>Campylobacterota</taxon>
        <taxon>Epsilonproteobacteria</taxon>
        <taxon>Campylobacterales</taxon>
        <taxon>Campylobacteraceae</taxon>
        <taxon>Campylobacter</taxon>
    </lineage>
</organism>
<evidence type="ECO:0000313" key="4">
    <source>
        <dbReference type="Proteomes" id="UP000789803"/>
    </source>
</evidence>